<dbReference type="AlphaFoldDB" id="A0A6C0DW21"/>
<protein>
    <submittedName>
        <fullName evidence="1">Uncharacterized protein</fullName>
    </submittedName>
</protein>
<name>A0A6C0DW21_9ZZZZ</name>
<dbReference type="EMBL" id="MN739683">
    <property type="protein sequence ID" value="QHT20854.1"/>
    <property type="molecule type" value="Genomic_DNA"/>
</dbReference>
<sequence length="120" mass="13789">MLLSELVKLFSDGLNIDEKQFIIIINNNNIKLSQTLTLDKKNVSTEIKEKRPRGRPKKVCNIITESNTLPEDPNFEYHVVEEVVYNNKDYYKTNNGALLDADYKVQGIIENGVTIMKKQS</sequence>
<reference evidence="1" key="1">
    <citation type="journal article" date="2020" name="Nature">
        <title>Giant virus diversity and host interactions through global metagenomics.</title>
        <authorList>
            <person name="Schulz F."/>
            <person name="Roux S."/>
            <person name="Paez-Espino D."/>
            <person name="Jungbluth S."/>
            <person name="Walsh D.A."/>
            <person name="Denef V.J."/>
            <person name="McMahon K.D."/>
            <person name="Konstantinidis K.T."/>
            <person name="Eloe-Fadrosh E.A."/>
            <person name="Kyrpides N.C."/>
            <person name="Woyke T."/>
        </authorList>
    </citation>
    <scope>NUCLEOTIDE SEQUENCE</scope>
    <source>
        <strain evidence="1">GVMAG-M-3300023174-75</strain>
    </source>
</reference>
<evidence type="ECO:0000313" key="1">
    <source>
        <dbReference type="EMBL" id="QHT20854.1"/>
    </source>
</evidence>
<accession>A0A6C0DW21</accession>
<organism evidence="1">
    <name type="scientific">viral metagenome</name>
    <dbReference type="NCBI Taxonomy" id="1070528"/>
    <lineage>
        <taxon>unclassified sequences</taxon>
        <taxon>metagenomes</taxon>
        <taxon>organismal metagenomes</taxon>
    </lineage>
</organism>
<proteinExistence type="predicted"/>